<comment type="caution">
    <text evidence="2">The sequence shown here is derived from an EMBL/GenBank/DDBJ whole genome shotgun (WGS) entry which is preliminary data.</text>
</comment>
<proteinExistence type="predicted"/>
<accession>A0A8J5MKD6</accession>
<evidence type="ECO:0000256" key="1">
    <source>
        <dbReference type="SAM" id="MobiDB-lite"/>
    </source>
</evidence>
<feature type="compositionally biased region" description="Basic and acidic residues" evidence="1">
    <location>
        <begin position="59"/>
        <end position="70"/>
    </location>
</feature>
<reference evidence="2" key="1">
    <citation type="journal article" date="2021" name="Sci. Adv.">
        <title>The American lobster genome reveals insights on longevity, neural, and immune adaptations.</title>
        <authorList>
            <person name="Polinski J.M."/>
            <person name="Zimin A.V."/>
            <person name="Clark K.F."/>
            <person name="Kohn A.B."/>
            <person name="Sadowski N."/>
            <person name="Timp W."/>
            <person name="Ptitsyn A."/>
            <person name="Khanna P."/>
            <person name="Romanova D.Y."/>
            <person name="Williams P."/>
            <person name="Greenwood S.J."/>
            <person name="Moroz L.L."/>
            <person name="Walt D.R."/>
            <person name="Bodnar A.G."/>
        </authorList>
    </citation>
    <scope>NUCLEOTIDE SEQUENCE</scope>
    <source>
        <strain evidence="2">GMGI-L3</strain>
    </source>
</reference>
<evidence type="ECO:0000313" key="2">
    <source>
        <dbReference type="EMBL" id="KAG7154447.1"/>
    </source>
</evidence>
<dbReference type="Proteomes" id="UP000747542">
    <property type="component" value="Unassembled WGS sequence"/>
</dbReference>
<keyword evidence="3" id="KW-1185">Reference proteome</keyword>
<organism evidence="2 3">
    <name type="scientific">Homarus americanus</name>
    <name type="common">American lobster</name>
    <dbReference type="NCBI Taxonomy" id="6706"/>
    <lineage>
        <taxon>Eukaryota</taxon>
        <taxon>Metazoa</taxon>
        <taxon>Ecdysozoa</taxon>
        <taxon>Arthropoda</taxon>
        <taxon>Crustacea</taxon>
        <taxon>Multicrustacea</taxon>
        <taxon>Malacostraca</taxon>
        <taxon>Eumalacostraca</taxon>
        <taxon>Eucarida</taxon>
        <taxon>Decapoda</taxon>
        <taxon>Pleocyemata</taxon>
        <taxon>Astacidea</taxon>
        <taxon>Nephropoidea</taxon>
        <taxon>Nephropidae</taxon>
        <taxon>Homarus</taxon>
    </lineage>
</organism>
<evidence type="ECO:0000313" key="3">
    <source>
        <dbReference type="Proteomes" id="UP000747542"/>
    </source>
</evidence>
<feature type="region of interest" description="Disordered" evidence="1">
    <location>
        <begin position="50"/>
        <end position="74"/>
    </location>
</feature>
<sequence>MVFKPKSQRIGTKYMDSQEDPHLLIMGTRFDIKLKQDHFFTEINNDTGILNDVAPTNDSEPHGGTDDPSWREAAPNTQDVTTLDLTGVGGKCCRFGTCVRETQSVPVRALVVYRLLKTRQEPTADESHSINRRLHPPTTEILVLLKQGIG</sequence>
<name>A0A8J5MKD6_HOMAM</name>
<dbReference type="AlphaFoldDB" id="A0A8J5MKD6"/>
<gene>
    <name evidence="2" type="ORF">Hamer_G018188</name>
</gene>
<protein>
    <submittedName>
        <fullName evidence="2">Uncharacterized protein</fullName>
    </submittedName>
</protein>
<dbReference type="EMBL" id="JAHLQT010044460">
    <property type="protein sequence ID" value="KAG7154447.1"/>
    <property type="molecule type" value="Genomic_DNA"/>
</dbReference>